<evidence type="ECO:0000259" key="1">
    <source>
        <dbReference type="Pfam" id="PF00534"/>
    </source>
</evidence>
<keyword evidence="2" id="KW-0808">Transferase</keyword>
<accession>A0A1I2XVA9</accession>
<dbReference type="SUPFAM" id="SSF53756">
    <property type="entry name" value="UDP-Glycosyltransferase/glycogen phosphorylase"/>
    <property type="match status" value="1"/>
</dbReference>
<dbReference type="Pfam" id="PF00534">
    <property type="entry name" value="Glycos_transf_1"/>
    <property type="match status" value="1"/>
</dbReference>
<sequence>MAGNPWGGSEELWNKLALDALQDNHDVECSVFDWGETPIQIKNLNKIGVVIKKRSRFIYPNLFKKPFGKLKEYLIADNQLSDHLNNKDYAIVSMGGFCDLAVKAFRNPLLNTTTPYSLIIHANPEDTYFNYGVLPEMIEVCKKAYKVYFVSERLKSIAIRQTGYTFPNGELIINPLNMESVGVLPYVDDETLQLACVGRLNAKVKGQAILLQCLANKKWQNRNWHLNIYGKGNDLSYFQHLAKSFNIIERVSFHGHVNDIRQDIWSKNHILIMPSYYEGMPIALAEAMLCGRTAVATDVGGNAELIKDNVTGFIAKAANYSAFDDALERAWSEKENWERMGIRAFEDADSYFNYSNYCKNINDVLPQ</sequence>
<dbReference type="RefSeq" id="WP_177188530.1">
    <property type="nucleotide sequence ID" value="NZ_FOPC01000022.1"/>
</dbReference>
<dbReference type="EMBL" id="FOPC01000022">
    <property type="protein sequence ID" value="SFH16051.1"/>
    <property type="molecule type" value="Genomic_DNA"/>
</dbReference>
<feature type="domain" description="Glycosyl transferase family 1" evidence="1">
    <location>
        <begin position="190"/>
        <end position="344"/>
    </location>
</feature>
<dbReference type="AlphaFoldDB" id="A0A1I2XVA9"/>
<keyword evidence="3" id="KW-1185">Reference proteome</keyword>
<evidence type="ECO:0000313" key="2">
    <source>
        <dbReference type="EMBL" id="SFH16051.1"/>
    </source>
</evidence>
<dbReference type="PANTHER" id="PTHR12526:SF625">
    <property type="entry name" value="PHOSPHATIDYLINOSITOL GLYCAN-CLASS A"/>
    <property type="match status" value="1"/>
</dbReference>
<dbReference type="Proteomes" id="UP000199642">
    <property type="component" value="Unassembled WGS sequence"/>
</dbReference>
<proteinExistence type="predicted"/>
<dbReference type="Gene3D" id="3.40.50.2000">
    <property type="entry name" value="Glycogen Phosphorylase B"/>
    <property type="match status" value="2"/>
</dbReference>
<dbReference type="InterPro" id="IPR001296">
    <property type="entry name" value="Glyco_trans_1"/>
</dbReference>
<evidence type="ECO:0000313" key="3">
    <source>
        <dbReference type="Proteomes" id="UP000199642"/>
    </source>
</evidence>
<gene>
    <name evidence="2" type="ORF">SAMN04487988_12218</name>
</gene>
<dbReference type="PANTHER" id="PTHR12526">
    <property type="entry name" value="GLYCOSYLTRANSFERASE"/>
    <property type="match status" value="1"/>
</dbReference>
<dbReference type="STRING" id="435880.SAMN04487988_12218"/>
<protein>
    <submittedName>
        <fullName evidence="2">Glycosyltransferase involved in cell wall bisynthesis</fullName>
    </submittedName>
</protein>
<organism evidence="2 3">
    <name type="scientific">Algoriphagus hitonicola</name>
    <dbReference type="NCBI Taxonomy" id="435880"/>
    <lineage>
        <taxon>Bacteria</taxon>
        <taxon>Pseudomonadati</taxon>
        <taxon>Bacteroidota</taxon>
        <taxon>Cytophagia</taxon>
        <taxon>Cytophagales</taxon>
        <taxon>Cyclobacteriaceae</taxon>
        <taxon>Algoriphagus</taxon>
    </lineage>
</organism>
<dbReference type="GO" id="GO:0016757">
    <property type="term" value="F:glycosyltransferase activity"/>
    <property type="evidence" value="ECO:0007669"/>
    <property type="project" value="InterPro"/>
</dbReference>
<name>A0A1I2XVA9_9BACT</name>
<reference evidence="3" key="1">
    <citation type="submission" date="2016-10" db="EMBL/GenBank/DDBJ databases">
        <authorList>
            <person name="Varghese N."/>
            <person name="Submissions S."/>
        </authorList>
    </citation>
    <scope>NUCLEOTIDE SEQUENCE [LARGE SCALE GENOMIC DNA]</scope>
    <source>
        <strain evidence="3">DSM 19315</strain>
    </source>
</reference>